<sequence length="37" mass="4520">TQEDLFHFVKAINFEKEFQILWFTPTQNLMDDVDVIF</sequence>
<feature type="non-terminal residue" evidence="1">
    <location>
        <position position="1"/>
    </location>
</feature>
<name>X1UN16_9ZZZZ</name>
<protein>
    <submittedName>
        <fullName evidence="1">Uncharacterized protein</fullName>
    </submittedName>
</protein>
<reference evidence="1" key="1">
    <citation type="journal article" date="2014" name="Front. Microbiol.">
        <title>High frequency of phylogenetically diverse reductive dehalogenase-homologous genes in deep subseafloor sedimentary metagenomes.</title>
        <authorList>
            <person name="Kawai M."/>
            <person name="Futagami T."/>
            <person name="Toyoda A."/>
            <person name="Takaki Y."/>
            <person name="Nishi S."/>
            <person name="Hori S."/>
            <person name="Arai W."/>
            <person name="Tsubouchi T."/>
            <person name="Morono Y."/>
            <person name="Uchiyama I."/>
            <person name="Ito T."/>
            <person name="Fujiyama A."/>
            <person name="Inagaki F."/>
            <person name="Takami H."/>
        </authorList>
    </citation>
    <scope>NUCLEOTIDE SEQUENCE</scope>
    <source>
        <strain evidence="1">Expedition CK06-06</strain>
    </source>
</reference>
<gene>
    <name evidence="1" type="ORF">S12H4_63502</name>
</gene>
<dbReference type="EMBL" id="BARW01043273">
    <property type="protein sequence ID" value="GAJ18868.1"/>
    <property type="molecule type" value="Genomic_DNA"/>
</dbReference>
<proteinExistence type="predicted"/>
<organism evidence="1">
    <name type="scientific">marine sediment metagenome</name>
    <dbReference type="NCBI Taxonomy" id="412755"/>
    <lineage>
        <taxon>unclassified sequences</taxon>
        <taxon>metagenomes</taxon>
        <taxon>ecological metagenomes</taxon>
    </lineage>
</organism>
<comment type="caution">
    <text evidence="1">The sequence shown here is derived from an EMBL/GenBank/DDBJ whole genome shotgun (WGS) entry which is preliminary data.</text>
</comment>
<accession>X1UN16</accession>
<dbReference type="AlphaFoldDB" id="X1UN16"/>
<feature type="non-terminal residue" evidence="1">
    <location>
        <position position="37"/>
    </location>
</feature>
<evidence type="ECO:0000313" key="1">
    <source>
        <dbReference type="EMBL" id="GAJ18868.1"/>
    </source>
</evidence>